<gene>
    <name evidence="2" type="ORF">ZIOFF_025959</name>
</gene>
<accession>A0A8J5H4B1</accession>
<sequence length="474" mass="53131">MYTPAHIRLLRECSVDRRFSRFHIELLSHCPYPLDDPFGTALVFCMLISRLCIDQASPASASLHIDRFVPLVLPMKPDKEGQDSPSTFIRQAIGKDPLSRTGGKQIPFELWKGEPTDVNEAKEPSCSSNDNEYAFKGTKASSEQMQALRFLEAILAFAQAAARANDFNTTKRENEDHHPVELNESLGPTAAIDYKSKRTIRNGHTVQFPGAKPSVSMRYGPYKDLKATSSAFDKIWTQKNKHEEAPYDRIDRIHQDQSVNPDSSEVIIGSILVALGSGDRTRSKPDKFHAKQHPPNRMLWKPAGLHDNRSATSSVSNTRKENFSPREEFTDPVPADETNFSPDGWMDSTSEAQQDFLILFSSKIADSFLGQRWKEAIVANHVRLVLPFEVEVSDDYDTAENGHYEIMPEKPCASNGMEKGYDSFVGGRSCSTEKASRRAGSIEPSNSSKHKFKTKPEKNSKLKYVTKTNTQCHG</sequence>
<feature type="compositionally biased region" description="Basic and acidic residues" evidence="1">
    <location>
        <begin position="279"/>
        <end position="289"/>
    </location>
</feature>
<feature type="compositionally biased region" description="Basic and acidic residues" evidence="1">
    <location>
        <begin position="318"/>
        <end position="329"/>
    </location>
</feature>
<keyword evidence="3" id="KW-1185">Reference proteome</keyword>
<name>A0A8J5H4B1_ZINOF</name>
<dbReference type="PANTHER" id="PTHR36055:SF1">
    <property type="entry name" value="C2H2-LIKE ZINC FINGER PROTEIN"/>
    <property type="match status" value="1"/>
</dbReference>
<dbReference type="AlphaFoldDB" id="A0A8J5H4B1"/>
<proteinExistence type="predicted"/>
<dbReference type="EMBL" id="JACMSC010000007">
    <property type="protein sequence ID" value="KAG6515534.1"/>
    <property type="molecule type" value="Genomic_DNA"/>
</dbReference>
<feature type="region of interest" description="Disordered" evidence="1">
    <location>
        <begin position="278"/>
        <end position="335"/>
    </location>
</feature>
<dbReference type="Proteomes" id="UP000734854">
    <property type="component" value="Unassembled WGS sequence"/>
</dbReference>
<evidence type="ECO:0000313" key="3">
    <source>
        <dbReference type="Proteomes" id="UP000734854"/>
    </source>
</evidence>
<evidence type="ECO:0000256" key="1">
    <source>
        <dbReference type="SAM" id="MobiDB-lite"/>
    </source>
</evidence>
<reference evidence="2 3" key="1">
    <citation type="submission" date="2020-08" db="EMBL/GenBank/DDBJ databases">
        <title>Plant Genome Project.</title>
        <authorList>
            <person name="Zhang R.-G."/>
        </authorList>
    </citation>
    <scope>NUCLEOTIDE SEQUENCE [LARGE SCALE GENOMIC DNA]</scope>
    <source>
        <tissue evidence="2">Rhizome</tissue>
    </source>
</reference>
<evidence type="ECO:0000313" key="2">
    <source>
        <dbReference type="EMBL" id="KAG6515534.1"/>
    </source>
</evidence>
<protein>
    <submittedName>
        <fullName evidence="2">Uncharacterized protein</fullName>
    </submittedName>
</protein>
<organism evidence="2 3">
    <name type="scientific">Zingiber officinale</name>
    <name type="common">Ginger</name>
    <name type="synonym">Amomum zingiber</name>
    <dbReference type="NCBI Taxonomy" id="94328"/>
    <lineage>
        <taxon>Eukaryota</taxon>
        <taxon>Viridiplantae</taxon>
        <taxon>Streptophyta</taxon>
        <taxon>Embryophyta</taxon>
        <taxon>Tracheophyta</taxon>
        <taxon>Spermatophyta</taxon>
        <taxon>Magnoliopsida</taxon>
        <taxon>Liliopsida</taxon>
        <taxon>Zingiberales</taxon>
        <taxon>Zingiberaceae</taxon>
        <taxon>Zingiber</taxon>
    </lineage>
</organism>
<dbReference type="PANTHER" id="PTHR36055">
    <property type="entry name" value="C2H2-LIKE ZINC FINGER PROTEIN"/>
    <property type="match status" value="1"/>
</dbReference>
<feature type="region of interest" description="Disordered" evidence="1">
    <location>
        <begin position="432"/>
        <end position="460"/>
    </location>
</feature>
<comment type="caution">
    <text evidence="2">The sequence shown here is derived from an EMBL/GenBank/DDBJ whole genome shotgun (WGS) entry which is preliminary data.</text>
</comment>